<gene>
    <name evidence="15" type="ORF">KSF_054470</name>
</gene>
<dbReference type="InterPro" id="IPR004358">
    <property type="entry name" value="Sig_transdc_His_kin-like_C"/>
</dbReference>
<keyword evidence="4" id="KW-0597">Phosphoprotein</keyword>
<evidence type="ECO:0000256" key="9">
    <source>
        <dbReference type="ARBA" id="ARBA00022840"/>
    </source>
</evidence>
<evidence type="ECO:0000256" key="6">
    <source>
        <dbReference type="ARBA" id="ARBA00022692"/>
    </source>
</evidence>
<dbReference type="PANTHER" id="PTHR45569">
    <property type="entry name" value="SENSOR PROTEIN KDPD"/>
    <property type="match status" value="1"/>
</dbReference>
<dbReference type="SMART" id="SM00388">
    <property type="entry name" value="HisKA"/>
    <property type="match status" value="1"/>
</dbReference>
<evidence type="ECO:0000256" key="11">
    <source>
        <dbReference type="ARBA" id="ARBA00023012"/>
    </source>
</evidence>
<keyword evidence="11" id="KW-0902">Two-component regulatory system</keyword>
<evidence type="ECO:0000256" key="5">
    <source>
        <dbReference type="ARBA" id="ARBA00022679"/>
    </source>
</evidence>
<evidence type="ECO:0000256" key="7">
    <source>
        <dbReference type="ARBA" id="ARBA00022741"/>
    </source>
</evidence>
<dbReference type="InterPro" id="IPR005467">
    <property type="entry name" value="His_kinase_dom"/>
</dbReference>
<dbReference type="PROSITE" id="PS50109">
    <property type="entry name" value="HIS_KIN"/>
    <property type="match status" value="1"/>
</dbReference>
<accession>A0A8J3IH21</accession>
<dbReference type="PANTHER" id="PTHR45569:SF1">
    <property type="entry name" value="SENSOR PROTEIN KDPD"/>
    <property type="match status" value="1"/>
</dbReference>
<dbReference type="Pfam" id="PF02518">
    <property type="entry name" value="HATPase_c"/>
    <property type="match status" value="1"/>
</dbReference>
<dbReference type="InterPro" id="IPR003661">
    <property type="entry name" value="HisK_dim/P_dom"/>
</dbReference>
<dbReference type="SMART" id="SM00387">
    <property type="entry name" value="HATPase_c"/>
    <property type="match status" value="1"/>
</dbReference>
<comment type="subcellular location">
    <subcellularLocation>
        <location evidence="2">Membrane</location>
        <topology evidence="2">Multi-pass membrane protein</topology>
    </subcellularLocation>
</comment>
<dbReference type="SUPFAM" id="SSF47384">
    <property type="entry name" value="Homodimeric domain of signal transducing histidine kinase"/>
    <property type="match status" value="1"/>
</dbReference>
<keyword evidence="8" id="KW-0418">Kinase</keyword>
<evidence type="ECO:0000256" key="8">
    <source>
        <dbReference type="ARBA" id="ARBA00022777"/>
    </source>
</evidence>
<keyword evidence="10 13" id="KW-1133">Transmembrane helix</keyword>
<dbReference type="InterPro" id="IPR025201">
    <property type="entry name" value="KdpD_TM"/>
</dbReference>
<dbReference type="FunFam" id="3.30.565.10:FF:000042">
    <property type="entry name" value="Two-component sensor histidine kinase KdpD"/>
    <property type="match status" value="1"/>
</dbReference>
<dbReference type="InterPro" id="IPR038318">
    <property type="entry name" value="KdpD_sf"/>
</dbReference>
<name>A0A8J3IH21_9CHLR</name>
<dbReference type="Gene3D" id="3.30.450.40">
    <property type="match status" value="1"/>
</dbReference>
<dbReference type="InterPro" id="IPR036890">
    <property type="entry name" value="HATPase_C_sf"/>
</dbReference>
<dbReference type="InterPro" id="IPR052023">
    <property type="entry name" value="Histidine_kinase_KdpD"/>
</dbReference>
<evidence type="ECO:0000256" key="3">
    <source>
        <dbReference type="ARBA" id="ARBA00012438"/>
    </source>
</evidence>
<protein>
    <recommendedName>
        <fullName evidence="3">histidine kinase</fullName>
        <ecNumber evidence="3">2.7.13.3</ecNumber>
    </recommendedName>
</protein>
<feature type="transmembrane region" description="Helical" evidence="13">
    <location>
        <begin position="49"/>
        <end position="65"/>
    </location>
</feature>
<dbReference type="InterPro" id="IPR029016">
    <property type="entry name" value="GAF-like_dom_sf"/>
</dbReference>
<dbReference type="SUPFAM" id="SSF55781">
    <property type="entry name" value="GAF domain-like"/>
    <property type="match status" value="1"/>
</dbReference>
<dbReference type="Gene3D" id="1.10.287.130">
    <property type="match status" value="1"/>
</dbReference>
<keyword evidence="6 13" id="KW-0812">Transmembrane</keyword>
<dbReference type="PRINTS" id="PR00344">
    <property type="entry name" value="BCTRLSENSOR"/>
</dbReference>
<dbReference type="Gene3D" id="3.30.565.10">
    <property type="entry name" value="Histidine kinase-like ATPase, C-terminal domain"/>
    <property type="match status" value="1"/>
</dbReference>
<sequence>MHIHSFSSFPALKAQGGRSWQRTFWDSILAIAGPLLVTLPLFLLHLYPLIPNISLLYLLVVLGLASTRGRYAAILASLVSTLAFDFFLVPPLYALTMYRPEEWIALFVFLVDAILTGQLAVLLRQRAEAARRQERETRILYELVRLISISDHLGQQLQAIAESIITVFSSWGIRGCALFLPDPTGKLINRAAAPQTDLSRPLSSDEQAVALQVLREGRSLGFHEMALVRHTAMGAVSRVVIHGSSFQQAMRLRFIPLKWGTRVVGVLLLRIEGGPLSYAEEAHLTEEQERTHPRTTFFWTFLDQAVAVVELARLRDEALDMEILRRTDELRAALLSSVSHDLRTPLASIKAAASSLLQEDVDWDEEERKNFALAIEREADRLNRLVGNLLDMSRIEGGALKPEKDWYALPDLIEDVLQRMQPLLKDRPIQVDLPPDLPLASFDYVQMDQVLTNLVENAARYTPARSPIDIDVQHQKDVLLLHVADRGPGIPEADLERVFDKFYRVQQKKQGSPSPLGTGLGLAVCKGLVEANGGRIWAQAREGGGVVFTVELPLSLQEGSSFPPVTQAP</sequence>
<dbReference type="SUPFAM" id="SSF55874">
    <property type="entry name" value="ATPase domain of HSP90 chaperone/DNA topoisomerase II/histidine kinase"/>
    <property type="match status" value="1"/>
</dbReference>
<dbReference type="EC" id="2.7.13.3" evidence="3"/>
<evidence type="ECO:0000256" key="4">
    <source>
        <dbReference type="ARBA" id="ARBA00022553"/>
    </source>
</evidence>
<dbReference type="Pfam" id="PF13493">
    <property type="entry name" value="DUF4118"/>
    <property type="match status" value="1"/>
</dbReference>
<dbReference type="GO" id="GO:0005524">
    <property type="term" value="F:ATP binding"/>
    <property type="evidence" value="ECO:0007669"/>
    <property type="project" value="UniProtKB-KW"/>
</dbReference>
<evidence type="ECO:0000256" key="10">
    <source>
        <dbReference type="ARBA" id="ARBA00022989"/>
    </source>
</evidence>
<keyword evidence="12 13" id="KW-0472">Membrane</keyword>
<dbReference type="GO" id="GO:0005886">
    <property type="term" value="C:plasma membrane"/>
    <property type="evidence" value="ECO:0007669"/>
    <property type="project" value="TreeGrafter"/>
</dbReference>
<proteinExistence type="predicted"/>
<feature type="transmembrane region" description="Helical" evidence="13">
    <location>
        <begin position="72"/>
        <end position="91"/>
    </location>
</feature>
<evidence type="ECO:0000256" key="1">
    <source>
        <dbReference type="ARBA" id="ARBA00000085"/>
    </source>
</evidence>
<comment type="caution">
    <text evidence="15">The sequence shown here is derived from an EMBL/GenBank/DDBJ whole genome shotgun (WGS) entry which is preliminary data.</text>
</comment>
<evidence type="ECO:0000259" key="14">
    <source>
        <dbReference type="PROSITE" id="PS50109"/>
    </source>
</evidence>
<organism evidence="15 16">
    <name type="scientific">Reticulibacter mediterranei</name>
    <dbReference type="NCBI Taxonomy" id="2778369"/>
    <lineage>
        <taxon>Bacteria</taxon>
        <taxon>Bacillati</taxon>
        <taxon>Chloroflexota</taxon>
        <taxon>Ktedonobacteria</taxon>
        <taxon>Ktedonobacterales</taxon>
        <taxon>Reticulibacteraceae</taxon>
        <taxon>Reticulibacter</taxon>
    </lineage>
</organism>
<keyword evidence="5" id="KW-0808">Transferase</keyword>
<dbReference type="Pfam" id="PF00512">
    <property type="entry name" value="HisKA"/>
    <property type="match status" value="1"/>
</dbReference>
<dbReference type="GO" id="GO:0042802">
    <property type="term" value="F:identical protein binding"/>
    <property type="evidence" value="ECO:0007669"/>
    <property type="project" value="UniProtKB-ARBA"/>
</dbReference>
<dbReference type="GO" id="GO:0000155">
    <property type="term" value="F:phosphorelay sensor kinase activity"/>
    <property type="evidence" value="ECO:0007669"/>
    <property type="project" value="InterPro"/>
</dbReference>
<dbReference type="RefSeq" id="WP_220206077.1">
    <property type="nucleotide sequence ID" value="NZ_BNJK01000001.1"/>
</dbReference>
<dbReference type="Proteomes" id="UP000597444">
    <property type="component" value="Unassembled WGS sequence"/>
</dbReference>
<dbReference type="InterPro" id="IPR003594">
    <property type="entry name" value="HATPase_dom"/>
</dbReference>
<evidence type="ECO:0000256" key="12">
    <source>
        <dbReference type="ARBA" id="ARBA00023136"/>
    </source>
</evidence>
<dbReference type="CDD" id="cd00075">
    <property type="entry name" value="HATPase"/>
    <property type="match status" value="1"/>
</dbReference>
<comment type="catalytic activity">
    <reaction evidence="1">
        <text>ATP + protein L-histidine = ADP + protein N-phospho-L-histidine.</text>
        <dbReference type="EC" id="2.7.13.3"/>
    </reaction>
</comment>
<evidence type="ECO:0000256" key="2">
    <source>
        <dbReference type="ARBA" id="ARBA00004141"/>
    </source>
</evidence>
<evidence type="ECO:0000256" key="13">
    <source>
        <dbReference type="SAM" id="Phobius"/>
    </source>
</evidence>
<feature type="transmembrane region" description="Helical" evidence="13">
    <location>
        <begin position="103"/>
        <end position="123"/>
    </location>
</feature>
<keyword evidence="16" id="KW-1185">Reference proteome</keyword>
<evidence type="ECO:0000313" key="15">
    <source>
        <dbReference type="EMBL" id="GHO95399.1"/>
    </source>
</evidence>
<dbReference type="EMBL" id="BNJK01000001">
    <property type="protein sequence ID" value="GHO95399.1"/>
    <property type="molecule type" value="Genomic_DNA"/>
</dbReference>
<keyword evidence="7" id="KW-0547">Nucleotide-binding</keyword>
<dbReference type="CDD" id="cd00082">
    <property type="entry name" value="HisKA"/>
    <property type="match status" value="1"/>
</dbReference>
<dbReference type="AlphaFoldDB" id="A0A8J3IH21"/>
<keyword evidence="9" id="KW-0067">ATP-binding</keyword>
<feature type="domain" description="Histidine kinase" evidence="14">
    <location>
        <begin position="337"/>
        <end position="556"/>
    </location>
</feature>
<reference evidence="15" key="1">
    <citation type="submission" date="2020-10" db="EMBL/GenBank/DDBJ databases">
        <title>Taxonomic study of unclassified bacteria belonging to the class Ktedonobacteria.</title>
        <authorList>
            <person name="Yabe S."/>
            <person name="Wang C.M."/>
            <person name="Zheng Y."/>
            <person name="Sakai Y."/>
            <person name="Cavaletti L."/>
            <person name="Monciardini P."/>
            <person name="Donadio S."/>
        </authorList>
    </citation>
    <scope>NUCLEOTIDE SEQUENCE</scope>
    <source>
        <strain evidence="15">ID150040</strain>
    </source>
</reference>
<dbReference type="InterPro" id="IPR036097">
    <property type="entry name" value="HisK_dim/P_sf"/>
</dbReference>
<dbReference type="Gene3D" id="1.20.120.620">
    <property type="entry name" value="Backbone structure of the membrane domain of e. Coli histidine kinase receptor kdpd"/>
    <property type="match status" value="1"/>
</dbReference>
<evidence type="ECO:0000313" key="16">
    <source>
        <dbReference type="Proteomes" id="UP000597444"/>
    </source>
</evidence>